<sequence length="107" mass="12406">MLTPIYISLAILGLVLPYSQFIPFILEHGFDIKLFFEQLFANKISGFFGFDVIVSSLVFWVFVFSEGTRLKMQKLWIYIACNLTVGVSFGLPLFLLMRQRQIEQKTD</sequence>
<organism evidence="2 3">
    <name type="scientific">Trichormus variabilis SAG 1403-4b</name>
    <dbReference type="NCBI Taxonomy" id="447716"/>
    <lineage>
        <taxon>Bacteria</taxon>
        <taxon>Bacillati</taxon>
        <taxon>Cyanobacteriota</taxon>
        <taxon>Cyanophyceae</taxon>
        <taxon>Nostocales</taxon>
        <taxon>Nostocaceae</taxon>
        <taxon>Trichormus</taxon>
    </lineage>
</organism>
<keyword evidence="1" id="KW-0472">Membrane</keyword>
<dbReference type="AlphaFoldDB" id="A0A433ULP8"/>
<keyword evidence="1" id="KW-0812">Transmembrane</keyword>
<protein>
    <recommendedName>
        <fullName evidence="4">DUF2834 domain-containing protein</fullName>
    </recommendedName>
</protein>
<dbReference type="InterPro" id="IPR021362">
    <property type="entry name" value="DUF2834"/>
</dbReference>
<evidence type="ECO:0000313" key="3">
    <source>
        <dbReference type="Proteomes" id="UP000276103"/>
    </source>
</evidence>
<feature type="transmembrane region" description="Helical" evidence="1">
    <location>
        <begin position="75"/>
        <end position="96"/>
    </location>
</feature>
<dbReference type="Pfam" id="PF11196">
    <property type="entry name" value="DUF2834"/>
    <property type="match status" value="1"/>
</dbReference>
<feature type="transmembrane region" description="Helical" evidence="1">
    <location>
        <begin position="6"/>
        <end position="26"/>
    </location>
</feature>
<comment type="caution">
    <text evidence="2">The sequence shown here is derived from an EMBL/GenBank/DDBJ whole genome shotgun (WGS) entry which is preliminary data.</text>
</comment>
<name>A0A433ULP8_ANAVA</name>
<evidence type="ECO:0000313" key="2">
    <source>
        <dbReference type="EMBL" id="RUS94767.1"/>
    </source>
</evidence>
<dbReference type="Proteomes" id="UP000276103">
    <property type="component" value="Unassembled WGS sequence"/>
</dbReference>
<evidence type="ECO:0000256" key="1">
    <source>
        <dbReference type="SAM" id="Phobius"/>
    </source>
</evidence>
<feature type="transmembrane region" description="Helical" evidence="1">
    <location>
        <begin position="46"/>
        <end position="63"/>
    </location>
</feature>
<proteinExistence type="predicted"/>
<reference evidence="2 3" key="1">
    <citation type="journal article" date="2019" name="Genome Biol. Evol.">
        <title>Day and night: Metabolic profiles and evolutionary relationships of six axenic non-marine cyanobacteria.</title>
        <authorList>
            <person name="Will S.E."/>
            <person name="Henke P."/>
            <person name="Boedeker C."/>
            <person name="Huang S."/>
            <person name="Brinkmann H."/>
            <person name="Rohde M."/>
            <person name="Jarek M."/>
            <person name="Friedl T."/>
            <person name="Seufert S."/>
            <person name="Schumacher M."/>
            <person name="Overmann J."/>
            <person name="Neumann-Schaal M."/>
            <person name="Petersen J."/>
        </authorList>
    </citation>
    <scope>NUCLEOTIDE SEQUENCE [LARGE SCALE GENOMIC DNA]</scope>
    <source>
        <strain evidence="2 3">SAG 1403-4b</strain>
    </source>
</reference>
<keyword evidence="3" id="KW-1185">Reference proteome</keyword>
<gene>
    <name evidence="2" type="ORF">DSM107003_34440</name>
</gene>
<dbReference type="RefSeq" id="WP_127055319.1">
    <property type="nucleotide sequence ID" value="NZ_RSCM01000012.1"/>
</dbReference>
<keyword evidence="1" id="KW-1133">Transmembrane helix</keyword>
<accession>A0A433ULP8</accession>
<dbReference type="EMBL" id="RSCM01000012">
    <property type="protein sequence ID" value="RUS94767.1"/>
    <property type="molecule type" value="Genomic_DNA"/>
</dbReference>
<evidence type="ECO:0008006" key="4">
    <source>
        <dbReference type="Google" id="ProtNLM"/>
    </source>
</evidence>
<dbReference type="OrthoDB" id="2619901at2"/>